<evidence type="ECO:0000256" key="1">
    <source>
        <dbReference type="SAM" id="MobiDB-lite"/>
    </source>
</evidence>
<sequence>MALIVTAVGGVAGCQSGEHHPGPTLAAKHSAAPTTPTPSPTTDKEAIMTVYREVYRAGPLAERAQPEERRAILKPVATQPLLGTMLKGIAALRAQGRVTWGQPDFHIFEVDIRDDGALLRDCQDARKAGQADDRTGKRGSWLPWPFGVWPDGALLAPTSPVGEERAGVRRAVDGRVAVGWSAAGPVMVVPVLAVSAVLAARGAEKWDMAKLPKGVVG</sequence>
<name>A0A4R4WB35_9ACTN</name>
<keyword evidence="2" id="KW-0472">Membrane</keyword>
<accession>A0A4R4WB35</accession>
<keyword evidence="2" id="KW-0812">Transmembrane</keyword>
<evidence type="ECO:0000313" key="3">
    <source>
        <dbReference type="EMBL" id="TDD16058.1"/>
    </source>
</evidence>
<keyword evidence="4" id="KW-1185">Reference proteome</keyword>
<protein>
    <submittedName>
        <fullName evidence="3">Uncharacterized protein</fullName>
    </submittedName>
</protein>
<proteinExistence type="predicted"/>
<evidence type="ECO:0000256" key="2">
    <source>
        <dbReference type="SAM" id="Phobius"/>
    </source>
</evidence>
<dbReference type="RefSeq" id="WP_132514817.1">
    <property type="nucleotide sequence ID" value="NZ_SMKP01000113.1"/>
</dbReference>
<gene>
    <name evidence="3" type="ORF">E1294_32620</name>
</gene>
<dbReference type="AlphaFoldDB" id="A0A4R4WB35"/>
<dbReference type="EMBL" id="SMKP01000113">
    <property type="protein sequence ID" value="TDD16058.1"/>
    <property type="molecule type" value="Genomic_DNA"/>
</dbReference>
<dbReference type="OrthoDB" id="3534693at2"/>
<dbReference type="Proteomes" id="UP000294543">
    <property type="component" value="Unassembled WGS sequence"/>
</dbReference>
<reference evidence="3 4" key="1">
    <citation type="submission" date="2019-03" db="EMBL/GenBank/DDBJ databases">
        <title>Draft genome sequences of novel Actinobacteria.</title>
        <authorList>
            <person name="Sahin N."/>
            <person name="Ay H."/>
            <person name="Saygin H."/>
        </authorList>
    </citation>
    <scope>NUCLEOTIDE SEQUENCE [LARGE SCALE GENOMIC DNA]</scope>
    <source>
        <strain evidence="3 4">KC712</strain>
    </source>
</reference>
<feature type="region of interest" description="Disordered" evidence="1">
    <location>
        <begin position="12"/>
        <end position="42"/>
    </location>
</feature>
<keyword evidence="2" id="KW-1133">Transmembrane helix</keyword>
<evidence type="ECO:0000313" key="4">
    <source>
        <dbReference type="Proteomes" id="UP000294543"/>
    </source>
</evidence>
<organism evidence="3 4">
    <name type="scientific">Nonomuraea diastatica</name>
    <dbReference type="NCBI Taxonomy" id="1848329"/>
    <lineage>
        <taxon>Bacteria</taxon>
        <taxon>Bacillati</taxon>
        <taxon>Actinomycetota</taxon>
        <taxon>Actinomycetes</taxon>
        <taxon>Streptosporangiales</taxon>
        <taxon>Streptosporangiaceae</taxon>
        <taxon>Nonomuraea</taxon>
    </lineage>
</organism>
<comment type="caution">
    <text evidence="3">The sequence shown here is derived from an EMBL/GenBank/DDBJ whole genome shotgun (WGS) entry which is preliminary data.</text>
</comment>
<feature type="transmembrane region" description="Helical" evidence="2">
    <location>
        <begin position="178"/>
        <end position="200"/>
    </location>
</feature>